<keyword evidence="3" id="KW-1185">Reference proteome</keyword>
<dbReference type="PANTHER" id="PTHR40202">
    <property type="match status" value="1"/>
</dbReference>
<name>A0A7S8C5L9_9HYPH</name>
<dbReference type="Gene3D" id="1.10.3210.10">
    <property type="entry name" value="Hypothetical protein af1432"/>
    <property type="match status" value="1"/>
</dbReference>
<proteinExistence type="predicted"/>
<dbReference type="InterPro" id="IPR052567">
    <property type="entry name" value="OP_Dioxygenase"/>
</dbReference>
<evidence type="ECO:0000313" key="2">
    <source>
        <dbReference type="EMBL" id="QPC43818.1"/>
    </source>
</evidence>
<dbReference type="InterPro" id="IPR017670">
    <property type="entry name" value="Phosphonate_degrad-assoc"/>
</dbReference>
<dbReference type="Pfam" id="PF01966">
    <property type="entry name" value="HD"/>
    <property type="match status" value="1"/>
</dbReference>
<accession>A0A7S8C5L9</accession>
<dbReference type="SUPFAM" id="SSF109604">
    <property type="entry name" value="HD-domain/PDEase-like"/>
    <property type="match status" value="1"/>
</dbReference>
<dbReference type="AlphaFoldDB" id="A0A7S8C5L9"/>
<evidence type="ECO:0000313" key="3">
    <source>
        <dbReference type="Proteomes" id="UP000593594"/>
    </source>
</evidence>
<dbReference type="Proteomes" id="UP000593594">
    <property type="component" value="Chromosome"/>
</dbReference>
<gene>
    <name evidence="2" type="ORF">HW532_14655</name>
</gene>
<reference evidence="2 3" key="1">
    <citation type="submission" date="2020-06" db="EMBL/GenBank/DDBJ databases">
        <title>Genome sequence of 2 isolates from Red Sea Mangroves.</title>
        <authorList>
            <person name="Sefrji F."/>
            <person name="Michoud G."/>
            <person name="Merlino G."/>
            <person name="Daffonchio D."/>
        </authorList>
    </citation>
    <scope>NUCLEOTIDE SEQUENCE [LARGE SCALE GENOMIC DNA]</scope>
    <source>
        <strain evidence="2 3">R1DC25</strain>
    </source>
</reference>
<protein>
    <submittedName>
        <fullName evidence="2">HD domain-containing protein</fullName>
    </submittedName>
</protein>
<dbReference type="InterPro" id="IPR003607">
    <property type="entry name" value="HD/PDEase_dom"/>
</dbReference>
<dbReference type="InterPro" id="IPR006674">
    <property type="entry name" value="HD_domain"/>
</dbReference>
<dbReference type="CDD" id="cd00077">
    <property type="entry name" value="HDc"/>
    <property type="match status" value="1"/>
</dbReference>
<dbReference type="EMBL" id="CP058214">
    <property type="protein sequence ID" value="QPC43818.1"/>
    <property type="molecule type" value="Genomic_DNA"/>
</dbReference>
<evidence type="ECO:0000259" key="1">
    <source>
        <dbReference type="Pfam" id="PF01966"/>
    </source>
</evidence>
<organism evidence="2 3">
    <name type="scientific">Kaustia mangrovi</name>
    <dbReference type="NCBI Taxonomy" id="2593653"/>
    <lineage>
        <taxon>Bacteria</taxon>
        <taxon>Pseudomonadati</taxon>
        <taxon>Pseudomonadota</taxon>
        <taxon>Alphaproteobacteria</taxon>
        <taxon>Hyphomicrobiales</taxon>
        <taxon>Parvibaculaceae</taxon>
        <taxon>Kaustia</taxon>
    </lineage>
</organism>
<sequence>MTDVVAEIRTMVASRGAELYGGEAVTQEQHALQCAMLAEDEGATPALIAAALLHDIGHLLDPGFDDAPAETRDKLHEAVGGRFLTRWFGPEVTEPVRLHVDAKRYLCAIDPSYRATLSPASEHSLMLQGGPMGGSEAAAFIAQPHADAAVRLRGWDDRAKDPHGQTPPLDHFLGYVAHAVRAGRHPAGE</sequence>
<feature type="domain" description="HD" evidence="1">
    <location>
        <begin position="29"/>
        <end position="103"/>
    </location>
</feature>
<dbReference type="KEGG" id="kmn:HW532_14655"/>
<dbReference type="PANTHER" id="PTHR40202:SF1">
    <property type="entry name" value="HD DOMAIN-CONTAINING PROTEIN"/>
    <property type="match status" value="1"/>
</dbReference>
<dbReference type="NCBIfam" id="TIGR03276">
    <property type="entry name" value="Phn-HD"/>
    <property type="match status" value="1"/>
</dbReference>
<dbReference type="RefSeq" id="WP_213161181.1">
    <property type="nucleotide sequence ID" value="NZ_CP058214.1"/>
</dbReference>